<feature type="compositionally biased region" description="Low complexity" evidence="1">
    <location>
        <begin position="117"/>
        <end position="128"/>
    </location>
</feature>
<evidence type="ECO:0000313" key="2">
    <source>
        <dbReference type="EMBL" id="QRW18809.1"/>
    </source>
</evidence>
<evidence type="ECO:0000313" key="3">
    <source>
        <dbReference type="Proteomes" id="UP000650533"/>
    </source>
</evidence>
<evidence type="ECO:0000256" key="1">
    <source>
        <dbReference type="SAM" id="MobiDB-lite"/>
    </source>
</evidence>
<sequence>MQCKKNHRDDKPPAQIHDYHAILTVLSNSEPEQLLRIYGIKRPNIPYQRTHETSTVPRPEPPFPYPPPSKHRWNIPAFFEPHIIRCKEGKNSSTRSDATTQYYWSEPFFENRPPHPSFSRPPSLYRSPSRCPARFEAFRVPRSDAMSG</sequence>
<protein>
    <submittedName>
        <fullName evidence="2">Uncharacterized protein</fullName>
    </submittedName>
</protein>
<dbReference type="KEGG" id="rsx:RhiXN_00215"/>
<dbReference type="EMBL" id="CP059661">
    <property type="protein sequence ID" value="QRW18809.1"/>
    <property type="molecule type" value="Genomic_DNA"/>
</dbReference>
<reference evidence="2" key="1">
    <citation type="submission" date="2020-05" db="EMBL/GenBank/DDBJ databases">
        <title>Evolutionary and genomic comparisons of hybrid uninucleate and nonhybrid Rhizoctonia fungi.</title>
        <authorList>
            <person name="Li C."/>
            <person name="Chen X."/>
        </authorList>
    </citation>
    <scope>NUCLEOTIDE SEQUENCE</scope>
    <source>
        <strain evidence="2">AG-1 IA</strain>
    </source>
</reference>
<dbReference type="Proteomes" id="UP000650533">
    <property type="component" value="Chromosome 4"/>
</dbReference>
<feature type="region of interest" description="Disordered" evidence="1">
    <location>
        <begin position="108"/>
        <end position="128"/>
    </location>
</feature>
<accession>A0A8H8SV09</accession>
<proteinExistence type="predicted"/>
<dbReference type="AlphaFoldDB" id="A0A8H8SV09"/>
<organism evidence="2 3">
    <name type="scientific">Rhizoctonia solani</name>
    <dbReference type="NCBI Taxonomy" id="456999"/>
    <lineage>
        <taxon>Eukaryota</taxon>
        <taxon>Fungi</taxon>
        <taxon>Dikarya</taxon>
        <taxon>Basidiomycota</taxon>
        <taxon>Agaricomycotina</taxon>
        <taxon>Agaricomycetes</taxon>
        <taxon>Cantharellales</taxon>
        <taxon>Ceratobasidiaceae</taxon>
        <taxon>Rhizoctonia</taxon>
    </lineage>
</organism>
<dbReference type="GeneID" id="67022497"/>
<dbReference type="RefSeq" id="XP_043179046.1">
    <property type="nucleotide sequence ID" value="XM_043320034.1"/>
</dbReference>
<gene>
    <name evidence="2" type="ORF">RhiXN_00215</name>
</gene>
<name>A0A8H8SV09_9AGAM</name>